<dbReference type="GO" id="GO:0005886">
    <property type="term" value="C:plasma membrane"/>
    <property type="evidence" value="ECO:0007669"/>
    <property type="project" value="UniProtKB-SubCell"/>
</dbReference>
<dbReference type="GO" id="GO:0022857">
    <property type="term" value="F:transmembrane transporter activity"/>
    <property type="evidence" value="ECO:0007669"/>
    <property type="project" value="InterPro"/>
</dbReference>
<name>A0A5B8XUT6_9DELT</name>
<keyword evidence="6 9" id="KW-1133">Transmembrane helix</keyword>
<proteinExistence type="inferred from homology"/>
<organism evidence="10 11">
    <name type="scientific">Microvenator marinus</name>
    <dbReference type="NCBI Taxonomy" id="2600177"/>
    <lineage>
        <taxon>Bacteria</taxon>
        <taxon>Deltaproteobacteria</taxon>
        <taxon>Bradymonadales</taxon>
        <taxon>Microvenatoraceae</taxon>
        <taxon>Microvenator</taxon>
    </lineage>
</organism>
<keyword evidence="2" id="KW-0813">Transport</keyword>
<dbReference type="InterPro" id="IPR001851">
    <property type="entry name" value="ABC_transp_permease"/>
</dbReference>
<protein>
    <submittedName>
        <fullName evidence="10">Branched-chain amino acid ABC transporter permease</fullName>
    </submittedName>
</protein>
<dbReference type="GO" id="GO:0006865">
    <property type="term" value="P:amino acid transport"/>
    <property type="evidence" value="ECO:0007669"/>
    <property type="project" value="UniProtKB-KW"/>
</dbReference>
<evidence type="ECO:0000256" key="2">
    <source>
        <dbReference type="ARBA" id="ARBA00022448"/>
    </source>
</evidence>
<feature type="transmembrane region" description="Helical" evidence="9">
    <location>
        <begin position="6"/>
        <end position="27"/>
    </location>
</feature>
<evidence type="ECO:0000313" key="10">
    <source>
        <dbReference type="EMBL" id="QED29370.1"/>
    </source>
</evidence>
<reference evidence="10 11" key="1">
    <citation type="submission" date="2019-08" db="EMBL/GenBank/DDBJ databases">
        <authorList>
            <person name="Liang Q."/>
        </authorList>
    </citation>
    <scope>NUCLEOTIDE SEQUENCE [LARGE SCALE GENOMIC DNA]</scope>
    <source>
        <strain evidence="10 11">V1718</strain>
    </source>
</reference>
<sequence>MFTFLQLLVSGLAIGSVYALVALGFVVVYRASQVFNFAHGELLTFGAFIMVTFTGLGLWWPLALVASMVATGLVSVLMERVFLRPMVGRPVFVTIILTIFLGLILRIAIMATWGTDVRGMPTPWDTSAALRLGEASILYNSVAAIVASGVVLALFFAMIKYTRLGIAMRATASDQEVALALGIPVGKIFGVTWFSAGAMAALGGIFLGMFPRQVEPTLGYIALRAFPAVIVGGLESPGGAVIAGLLLGVLEVLSQAYINPHLGAFGHNFHAVFPYVVMIVFLIVRPHGMFGQKDVERV</sequence>
<evidence type="ECO:0000256" key="5">
    <source>
        <dbReference type="ARBA" id="ARBA00022970"/>
    </source>
</evidence>
<evidence type="ECO:0000256" key="7">
    <source>
        <dbReference type="ARBA" id="ARBA00023136"/>
    </source>
</evidence>
<accession>A0A5B8XUT6</accession>
<gene>
    <name evidence="10" type="ORF">FRD01_19460</name>
</gene>
<keyword evidence="5" id="KW-0029">Amino-acid transport</keyword>
<keyword evidence="4 9" id="KW-0812">Transmembrane</keyword>
<feature type="transmembrane region" description="Helical" evidence="9">
    <location>
        <begin position="90"/>
        <end position="113"/>
    </location>
</feature>
<feature type="transmembrane region" description="Helical" evidence="9">
    <location>
        <begin position="264"/>
        <end position="284"/>
    </location>
</feature>
<dbReference type="Pfam" id="PF02653">
    <property type="entry name" value="BPD_transp_2"/>
    <property type="match status" value="1"/>
</dbReference>
<dbReference type="KEGG" id="bbae:FRD01_19460"/>
<evidence type="ECO:0000256" key="9">
    <source>
        <dbReference type="SAM" id="Phobius"/>
    </source>
</evidence>
<evidence type="ECO:0000256" key="8">
    <source>
        <dbReference type="ARBA" id="ARBA00037998"/>
    </source>
</evidence>
<feature type="transmembrane region" description="Helical" evidence="9">
    <location>
        <begin position="59"/>
        <end position="78"/>
    </location>
</feature>
<keyword evidence="7 9" id="KW-0472">Membrane</keyword>
<dbReference type="OrthoDB" id="9807115at2"/>
<comment type="similarity">
    <text evidence="8">Belongs to the binding-protein-dependent transport system permease family. LivHM subfamily.</text>
</comment>
<evidence type="ECO:0000256" key="4">
    <source>
        <dbReference type="ARBA" id="ARBA00022692"/>
    </source>
</evidence>
<dbReference type="PANTHER" id="PTHR11795">
    <property type="entry name" value="BRANCHED-CHAIN AMINO ACID TRANSPORT SYSTEM PERMEASE PROTEIN LIVH"/>
    <property type="match status" value="1"/>
</dbReference>
<evidence type="ECO:0000256" key="1">
    <source>
        <dbReference type="ARBA" id="ARBA00004651"/>
    </source>
</evidence>
<dbReference type="PANTHER" id="PTHR11795:SF451">
    <property type="entry name" value="ABC TRANSPORTER PERMEASE PROTEIN"/>
    <property type="match status" value="1"/>
</dbReference>
<comment type="subcellular location">
    <subcellularLocation>
        <location evidence="1">Cell membrane</location>
        <topology evidence="1">Multi-pass membrane protein</topology>
    </subcellularLocation>
</comment>
<dbReference type="EMBL" id="CP042467">
    <property type="protein sequence ID" value="QED29370.1"/>
    <property type="molecule type" value="Genomic_DNA"/>
</dbReference>
<evidence type="ECO:0000313" key="11">
    <source>
        <dbReference type="Proteomes" id="UP000321595"/>
    </source>
</evidence>
<keyword evidence="11" id="KW-1185">Reference proteome</keyword>
<dbReference type="CDD" id="cd06582">
    <property type="entry name" value="TM_PBP1_LivH_like"/>
    <property type="match status" value="1"/>
</dbReference>
<feature type="transmembrane region" description="Helical" evidence="9">
    <location>
        <begin position="137"/>
        <end position="159"/>
    </location>
</feature>
<dbReference type="RefSeq" id="WP_146962603.1">
    <property type="nucleotide sequence ID" value="NZ_CP042467.1"/>
</dbReference>
<dbReference type="Proteomes" id="UP000321595">
    <property type="component" value="Chromosome"/>
</dbReference>
<dbReference type="InterPro" id="IPR052157">
    <property type="entry name" value="BCAA_transport_permease"/>
</dbReference>
<evidence type="ECO:0000256" key="3">
    <source>
        <dbReference type="ARBA" id="ARBA00022475"/>
    </source>
</evidence>
<dbReference type="AlphaFoldDB" id="A0A5B8XUT6"/>
<keyword evidence="3" id="KW-1003">Cell membrane</keyword>
<feature type="transmembrane region" description="Helical" evidence="9">
    <location>
        <begin position="188"/>
        <end position="211"/>
    </location>
</feature>
<evidence type="ECO:0000256" key="6">
    <source>
        <dbReference type="ARBA" id="ARBA00022989"/>
    </source>
</evidence>